<keyword evidence="1" id="KW-0732">Signal</keyword>
<dbReference type="InterPro" id="IPR058333">
    <property type="entry name" value="DUF8020"/>
</dbReference>
<gene>
    <name evidence="3" type="ORF">ACH49W_17535</name>
</gene>
<comment type="caution">
    <text evidence="3">The sequence shown here is derived from an EMBL/GenBank/DDBJ whole genome shotgun (WGS) entry which is preliminary data.</text>
</comment>
<evidence type="ECO:0000313" key="3">
    <source>
        <dbReference type="EMBL" id="MFI2475182.1"/>
    </source>
</evidence>
<dbReference type="RefSeq" id="WP_357401093.1">
    <property type="nucleotide sequence ID" value="NZ_JBEYCD010000002.1"/>
</dbReference>
<feature type="chain" id="PRO_5047149456" description="DUF8020 domain-containing protein" evidence="1">
    <location>
        <begin position="27"/>
        <end position="215"/>
    </location>
</feature>
<feature type="domain" description="DUF8020" evidence="2">
    <location>
        <begin position="51"/>
        <end position="124"/>
    </location>
</feature>
<organism evidence="3 4">
    <name type="scientific">Nocardia xishanensis</name>
    <dbReference type="NCBI Taxonomy" id="238964"/>
    <lineage>
        <taxon>Bacteria</taxon>
        <taxon>Bacillati</taxon>
        <taxon>Actinomycetota</taxon>
        <taxon>Actinomycetes</taxon>
        <taxon>Mycobacteriales</taxon>
        <taxon>Nocardiaceae</taxon>
        <taxon>Nocardia</taxon>
    </lineage>
</organism>
<dbReference type="EMBL" id="JBIRYO010000010">
    <property type="protein sequence ID" value="MFI2475182.1"/>
    <property type="molecule type" value="Genomic_DNA"/>
</dbReference>
<reference evidence="3 4" key="1">
    <citation type="submission" date="2024-10" db="EMBL/GenBank/DDBJ databases">
        <title>The Natural Products Discovery Center: Release of the First 8490 Sequenced Strains for Exploring Actinobacteria Biosynthetic Diversity.</title>
        <authorList>
            <person name="Kalkreuter E."/>
            <person name="Kautsar S.A."/>
            <person name="Yang D."/>
            <person name="Bader C.D."/>
            <person name="Teijaro C.N."/>
            <person name="Fluegel L."/>
            <person name="Davis C.M."/>
            <person name="Simpson J.R."/>
            <person name="Lauterbach L."/>
            <person name="Steele A.D."/>
            <person name="Gui C."/>
            <person name="Meng S."/>
            <person name="Li G."/>
            <person name="Viehrig K."/>
            <person name="Ye F."/>
            <person name="Su P."/>
            <person name="Kiefer A.F."/>
            <person name="Nichols A."/>
            <person name="Cepeda A.J."/>
            <person name="Yan W."/>
            <person name="Fan B."/>
            <person name="Jiang Y."/>
            <person name="Adhikari A."/>
            <person name="Zheng C.-J."/>
            <person name="Schuster L."/>
            <person name="Cowan T.M."/>
            <person name="Smanski M.J."/>
            <person name="Chevrette M.G."/>
            <person name="De Carvalho L.P.S."/>
            <person name="Shen B."/>
        </authorList>
    </citation>
    <scope>NUCLEOTIDE SEQUENCE [LARGE SCALE GENOMIC DNA]</scope>
    <source>
        <strain evidence="3 4">NPDC019275</strain>
    </source>
</reference>
<dbReference type="Pfam" id="PF26059">
    <property type="entry name" value="DUF8020"/>
    <property type="match status" value="1"/>
</dbReference>
<accession>A0ABW7X2C0</accession>
<protein>
    <recommendedName>
        <fullName evidence="2">DUF8020 domain-containing protein</fullName>
    </recommendedName>
</protein>
<feature type="signal peptide" evidence="1">
    <location>
        <begin position="1"/>
        <end position="26"/>
    </location>
</feature>
<keyword evidence="4" id="KW-1185">Reference proteome</keyword>
<sequence>MRIGRITATALLALAATGISAGVVHAEPADRPAQTAPAAAALNLSGVFHEIGYRVAVAEDHRSTVTTLENGRFGLAGDDRIVTIADRTGQVVAAMPMTLHIEGHSIDLTPIVNEAGTELTIAPAAMPEAPVREISSQQRFFAEAEKAMPQILAGAAIGAGIGFLVGFPLGLFVIDFITVPITTVVGGVIGAFAGLYQAGGQPAIDAAQAYLTGQP</sequence>
<evidence type="ECO:0000259" key="2">
    <source>
        <dbReference type="Pfam" id="PF26059"/>
    </source>
</evidence>
<evidence type="ECO:0000256" key="1">
    <source>
        <dbReference type="SAM" id="SignalP"/>
    </source>
</evidence>
<name>A0ABW7X2C0_9NOCA</name>
<evidence type="ECO:0000313" key="4">
    <source>
        <dbReference type="Proteomes" id="UP001611415"/>
    </source>
</evidence>
<dbReference type="Proteomes" id="UP001611415">
    <property type="component" value="Unassembled WGS sequence"/>
</dbReference>
<proteinExistence type="predicted"/>